<gene>
    <name evidence="5" type="ORF">SeMB42_g05768</name>
</gene>
<comment type="caution">
    <text evidence="5">The sequence shown here is derived from an EMBL/GenBank/DDBJ whole genome shotgun (WGS) entry which is preliminary data.</text>
</comment>
<dbReference type="FunFam" id="1.10.555.10:FF:000045">
    <property type="entry name" value="RhoGAP domain containing protein"/>
    <property type="match status" value="1"/>
</dbReference>
<dbReference type="InterPro" id="IPR036020">
    <property type="entry name" value="WW_dom_sf"/>
</dbReference>
<dbReference type="InterPro" id="IPR000857">
    <property type="entry name" value="MyTH4_dom"/>
</dbReference>
<dbReference type="InterPro" id="IPR038185">
    <property type="entry name" value="MyTH4_dom_sf"/>
</dbReference>
<dbReference type="InterPro" id="IPR000198">
    <property type="entry name" value="RhoGAP_dom"/>
</dbReference>
<dbReference type="SMART" id="SM00139">
    <property type="entry name" value="MyTH4"/>
    <property type="match status" value="1"/>
</dbReference>
<dbReference type="Gene3D" id="1.10.555.10">
    <property type="entry name" value="Rho GTPase activation protein"/>
    <property type="match status" value="1"/>
</dbReference>
<evidence type="ECO:0008006" key="7">
    <source>
        <dbReference type="Google" id="ProtNLM"/>
    </source>
</evidence>
<reference evidence="5 6" key="1">
    <citation type="journal article" date="2019" name="Sci. Rep.">
        <title>Comparative genomics of chytrid fungi reveal insights into the obligate biotrophic and pathogenic lifestyle of Synchytrium endobioticum.</title>
        <authorList>
            <person name="van de Vossenberg B.T.L.H."/>
            <person name="Warris S."/>
            <person name="Nguyen H.D.T."/>
            <person name="van Gent-Pelzer M.P.E."/>
            <person name="Joly D.L."/>
            <person name="van de Geest H.C."/>
            <person name="Bonants P.J.M."/>
            <person name="Smith D.S."/>
            <person name="Levesque C.A."/>
            <person name="van der Lee T.A.J."/>
        </authorList>
    </citation>
    <scope>NUCLEOTIDE SEQUENCE [LARGE SCALE GENOMIC DNA]</scope>
    <source>
        <strain evidence="5 6">MB42</strain>
    </source>
</reference>
<dbReference type="EMBL" id="QEAN01000289">
    <property type="protein sequence ID" value="TPX41027.1"/>
    <property type="molecule type" value="Genomic_DNA"/>
</dbReference>
<dbReference type="Pfam" id="PF00620">
    <property type="entry name" value="RhoGAP"/>
    <property type="match status" value="1"/>
</dbReference>
<feature type="region of interest" description="Disordered" evidence="1">
    <location>
        <begin position="273"/>
        <end position="300"/>
    </location>
</feature>
<dbReference type="PROSITE" id="PS50238">
    <property type="entry name" value="RHOGAP"/>
    <property type="match status" value="1"/>
</dbReference>
<dbReference type="SMART" id="SM00324">
    <property type="entry name" value="RhoGAP"/>
    <property type="match status" value="1"/>
</dbReference>
<dbReference type="GO" id="GO:0005856">
    <property type="term" value="C:cytoskeleton"/>
    <property type="evidence" value="ECO:0007669"/>
    <property type="project" value="InterPro"/>
</dbReference>
<feature type="compositionally biased region" description="Low complexity" evidence="1">
    <location>
        <begin position="11"/>
        <end position="35"/>
    </location>
</feature>
<feature type="compositionally biased region" description="Pro residues" evidence="1">
    <location>
        <begin position="1"/>
        <end position="10"/>
    </location>
</feature>
<dbReference type="Gene3D" id="1.25.40.530">
    <property type="entry name" value="MyTH4 domain"/>
    <property type="match status" value="1"/>
</dbReference>
<keyword evidence="6" id="KW-1185">Reference proteome</keyword>
<dbReference type="AlphaFoldDB" id="A0A507CPG6"/>
<dbReference type="InterPro" id="IPR008936">
    <property type="entry name" value="Rho_GTPase_activation_prot"/>
</dbReference>
<dbReference type="PROSITE" id="PS50020">
    <property type="entry name" value="WW_DOMAIN_2"/>
    <property type="match status" value="1"/>
</dbReference>
<dbReference type="GO" id="GO:0007165">
    <property type="term" value="P:signal transduction"/>
    <property type="evidence" value="ECO:0007669"/>
    <property type="project" value="InterPro"/>
</dbReference>
<dbReference type="InterPro" id="IPR001202">
    <property type="entry name" value="WW_dom"/>
</dbReference>
<dbReference type="PANTHER" id="PTHR45876">
    <property type="entry name" value="FI04035P"/>
    <property type="match status" value="1"/>
</dbReference>
<feature type="region of interest" description="Disordered" evidence="1">
    <location>
        <begin position="135"/>
        <end position="159"/>
    </location>
</feature>
<protein>
    <recommendedName>
        <fullName evidence="7">Rho-GAP domain-containing protein</fullName>
    </recommendedName>
</protein>
<dbReference type="GO" id="GO:0005737">
    <property type="term" value="C:cytoplasm"/>
    <property type="evidence" value="ECO:0007669"/>
    <property type="project" value="TreeGrafter"/>
</dbReference>
<feature type="domain" description="WW" evidence="2">
    <location>
        <begin position="78"/>
        <end position="112"/>
    </location>
</feature>
<proteinExistence type="predicted"/>
<dbReference type="CDD" id="cd00201">
    <property type="entry name" value="WW"/>
    <property type="match status" value="1"/>
</dbReference>
<feature type="compositionally biased region" description="Pro residues" evidence="1">
    <location>
        <begin position="284"/>
        <end position="300"/>
    </location>
</feature>
<name>A0A507CPG6_9FUNG</name>
<dbReference type="Gene3D" id="2.20.70.10">
    <property type="match status" value="1"/>
</dbReference>
<feature type="domain" description="Rho-GAP" evidence="3">
    <location>
        <begin position="504"/>
        <end position="698"/>
    </location>
</feature>
<evidence type="ECO:0000313" key="6">
    <source>
        <dbReference type="Proteomes" id="UP000317494"/>
    </source>
</evidence>
<accession>A0A507CPG6</accession>
<evidence type="ECO:0000259" key="2">
    <source>
        <dbReference type="PROSITE" id="PS50020"/>
    </source>
</evidence>
<evidence type="ECO:0000259" key="3">
    <source>
        <dbReference type="PROSITE" id="PS50238"/>
    </source>
</evidence>
<evidence type="ECO:0000259" key="4">
    <source>
        <dbReference type="PROSITE" id="PS51016"/>
    </source>
</evidence>
<dbReference type="PANTHER" id="PTHR45876:SF8">
    <property type="entry name" value="FI04035P"/>
    <property type="match status" value="1"/>
</dbReference>
<dbReference type="SUPFAM" id="SSF48350">
    <property type="entry name" value="GTPase activation domain, GAP"/>
    <property type="match status" value="1"/>
</dbReference>
<feature type="region of interest" description="Disordered" evidence="1">
    <location>
        <begin position="1"/>
        <end position="39"/>
    </location>
</feature>
<feature type="domain" description="MyTH4" evidence="4">
    <location>
        <begin position="345"/>
        <end position="493"/>
    </location>
</feature>
<sequence>MASIVPPPDTPALTPAPAASTSQPAPTLALAPAPANDQDDATVVEITDPQSGRIFYADILTGDCSWLPPSPGKVKPKDPFGTEWWELFDDNNNLPYYYNTKTRLTEWHRPTKGTIIPLTAIQNSAIGKQVSGAFKTSAAQDNQPTNAATASAEREGPSAAKANHGIYNARLLSTSKASTLKPLHVPSLPALKTNDVALRAKTLGISEPTANPDAAARMAPILQPYTSMPSSALPSPTTAQTSITDTLSPFSPNIPMPWSSFTSSNLGIQSALHSLPHTPQNSQPAPPAPPPPAPSPPPPLAKVLPQDLKAHINQFKIEGFAKKYFAEQRQGLFRRKVPMNRMLKYQKDPIKAPLMVLSKSFHKEALKTFRYIQKIMSLGPQSCLQEIQQVLDRGIMVGGLRDEIYVQICKQMTDNPSSESTVKGWMLLCAVTIAFPPSKNFEDYMRSFIETSFNSNIDRVDTLARHCYKKYLRICKTGPRGKTPTITEIERAQEAPFVTAVFGETLEEIMRAQEEHFPDLPIPRVLPFLADAILSLNGCKTEGIFRVPGDADAVTDLKCRLEKGNYDVAGITDANVPGSLLKLWLRELAEPLIPSEYYQACVEVGAEENKPDAGSRAVTIVDSLPEYNKRVVYYVIRFLRAVAEPQNHSITKMTVQNLAMVFAPNFLRCPSEDPTVIFNSTKYEQGFLRTLMHSELPR</sequence>
<dbReference type="Proteomes" id="UP000317494">
    <property type="component" value="Unassembled WGS sequence"/>
</dbReference>
<feature type="compositionally biased region" description="Polar residues" evidence="1">
    <location>
        <begin position="137"/>
        <end position="149"/>
    </location>
</feature>
<feature type="region of interest" description="Disordered" evidence="1">
    <location>
        <begin position="227"/>
        <end position="248"/>
    </location>
</feature>
<organism evidence="5 6">
    <name type="scientific">Synchytrium endobioticum</name>
    <dbReference type="NCBI Taxonomy" id="286115"/>
    <lineage>
        <taxon>Eukaryota</taxon>
        <taxon>Fungi</taxon>
        <taxon>Fungi incertae sedis</taxon>
        <taxon>Chytridiomycota</taxon>
        <taxon>Chytridiomycota incertae sedis</taxon>
        <taxon>Chytridiomycetes</taxon>
        <taxon>Synchytriales</taxon>
        <taxon>Synchytriaceae</taxon>
        <taxon>Synchytrium</taxon>
    </lineage>
</organism>
<evidence type="ECO:0000313" key="5">
    <source>
        <dbReference type="EMBL" id="TPX41027.1"/>
    </source>
</evidence>
<dbReference type="GO" id="GO:0005096">
    <property type="term" value="F:GTPase activator activity"/>
    <property type="evidence" value="ECO:0007669"/>
    <property type="project" value="TreeGrafter"/>
</dbReference>
<dbReference type="VEuPathDB" id="FungiDB:SeMB42_g05768"/>
<dbReference type="SUPFAM" id="SSF51045">
    <property type="entry name" value="WW domain"/>
    <property type="match status" value="1"/>
</dbReference>
<evidence type="ECO:0000256" key="1">
    <source>
        <dbReference type="SAM" id="MobiDB-lite"/>
    </source>
</evidence>
<feature type="compositionally biased region" description="Polar residues" evidence="1">
    <location>
        <begin position="273"/>
        <end position="283"/>
    </location>
</feature>
<dbReference type="STRING" id="286115.A0A507CPG6"/>
<dbReference type="Pfam" id="PF00784">
    <property type="entry name" value="MyTH4"/>
    <property type="match status" value="1"/>
</dbReference>
<dbReference type="PROSITE" id="PS51016">
    <property type="entry name" value="MYTH4"/>
    <property type="match status" value="1"/>
</dbReference>